<dbReference type="GO" id="GO:0009279">
    <property type="term" value="C:cell outer membrane"/>
    <property type="evidence" value="ECO:0007669"/>
    <property type="project" value="UniProtKB-SubCell"/>
</dbReference>
<dbReference type="InterPro" id="IPR037224">
    <property type="entry name" value="PapC_N_sf"/>
</dbReference>
<evidence type="ECO:0000256" key="7">
    <source>
        <dbReference type="ARBA" id="ARBA00023136"/>
    </source>
</evidence>
<keyword evidence="8 9" id="KW-0998">Cell outer membrane</keyword>
<dbReference type="InterPro" id="IPR043142">
    <property type="entry name" value="PapC-like_C_sf"/>
</dbReference>
<evidence type="ECO:0000256" key="5">
    <source>
        <dbReference type="ARBA" id="ARBA00022692"/>
    </source>
</evidence>
<dbReference type="PROSITE" id="PS01151">
    <property type="entry name" value="FIMBRIAL_USHER"/>
    <property type="match status" value="1"/>
</dbReference>
<dbReference type="GO" id="GO:0009297">
    <property type="term" value="P:pilus assembly"/>
    <property type="evidence" value="ECO:0007669"/>
    <property type="project" value="InterPro"/>
</dbReference>
<evidence type="ECO:0000256" key="10">
    <source>
        <dbReference type="SAM" id="MobiDB-lite"/>
    </source>
</evidence>
<dbReference type="FunFam" id="2.60.40.3110:FF:000001">
    <property type="entry name" value="Putative fimbrial outer membrane usher"/>
    <property type="match status" value="1"/>
</dbReference>
<evidence type="ECO:0000313" key="13">
    <source>
        <dbReference type="EMBL" id="QBF25956.1"/>
    </source>
</evidence>
<dbReference type="Gene3D" id="2.60.40.3110">
    <property type="match status" value="1"/>
</dbReference>
<dbReference type="AlphaFoldDB" id="A0A411MGH4"/>
<evidence type="ECO:0000256" key="9">
    <source>
        <dbReference type="RuleBase" id="RU003884"/>
    </source>
</evidence>
<dbReference type="InterPro" id="IPR042186">
    <property type="entry name" value="FimD_plug_dom"/>
</dbReference>
<dbReference type="InterPro" id="IPR018030">
    <property type="entry name" value="Fimbrial_membr_usher_CS"/>
</dbReference>
<protein>
    <submittedName>
        <fullName evidence="13">Fimbrial biogenesis outer membrane usher protein</fullName>
    </submittedName>
</protein>
<dbReference type="InterPro" id="IPR025885">
    <property type="entry name" value="PapC_N"/>
</dbReference>
<keyword evidence="4" id="KW-1134">Transmembrane beta strand</keyword>
<keyword evidence="9" id="KW-1029">Fimbrium biogenesis</keyword>
<dbReference type="Gene3D" id="3.10.20.410">
    <property type="match status" value="1"/>
</dbReference>
<keyword evidence="14" id="KW-1185">Reference proteome</keyword>
<keyword evidence="5 9" id="KW-0812">Transmembrane</keyword>
<sequence length="825" mass="88979">MLLHASAQAETTSASATQFEPAFLINGSGQAIDLSRFENRNVVAAGTYNVDVFINQAWQGRFDLPFKADDQHNDAQACFDLALMERLAINPQVLSLEIQERLAPQGACLPLAQAITDASSRFEFASQRLYLSVPQASLKRSARDAVDPEHWDSGVTAGFIGYNFNLYGSRQRQQAQNNLTQGYLGLNTGLNLGQWRLRHDGALNWNNRGQRQYQSIASYAQRDITPWTSQLTLGEAYTSGELFDSVSFTGVRLASDHRMLPNSLRGFAPVVRGVASSNARVVIRQRGTLLHETTVAPGAFEIDDLYATGYGGDLEVTVIEADGREHGFSVPYAAVPLSLRPGISRYSATLGTLRNPQLDSDPMFVEGTWQYGLNNLVSTYSGMNLASGYDSALLGAALNTELGAFGADITQARTHLQGQGSVQGQSLRLSYAKTLADTDTQIALATYRYSTSGFFGLEDAHLQRQYQREHADSNGFWRQRNRTTLGLGQPLADTYGQLHLSASAASYWNRSGSDLSYTFSYSNRYKTLGYSLNASRELGPSGRSDNSLHLSLSLPLGGEHSRSLSASASRDNHGRTSGQTTLTGTTGSEHNLSYGVTASHDRSENQRTSNLSTHTLYRSSAAELSGSLSRGSNTSQASIGARGAVVAHPGGVTLSQPLSDTFAVVNAENAQGARVSSGTALKLDSRGYAVVPSLTPYRRNTVSLDPKGISTDVELQINSQHAIPRAGAIPLLEFKTTSGRSAIIHAKRPDGTALPFGASVVDETGTEIGVVGQGSQIFARGLQQNGTLQVHWNSEATSSCLITYTLAEEKRAEGEVRRLSSICKT</sequence>
<dbReference type="Pfam" id="PF13953">
    <property type="entry name" value="PapC_C"/>
    <property type="match status" value="1"/>
</dbReference>
<keyword evidence="6" id="KW-0732">Signal</keyword>
<comment type="similarity">
    <text evidence="2 9">Belongs to the fimbrial export usher family.</text>
</comment>
<dbReference type="PANTHER" id="PTHR30451">
    <property type="entry name" value="OUTER MEMBRANE USHER PROTEIN"/>
    <property type="match status" value="1"/>
</dbReference>
<name>A0A411MGH4_9PSED</name>
<dbReference type="InterPro" id="IPR000015">
    <property type="entry name" value="Fimb_usher"/>
</dbReference>
<evidence type="ECO:0000259" key="12">
    <source>
        <dbReference type="Pfam" id="PF13954"/>
    </source>
</evidence>
<gene>
    <name evidence="13" type="ORF">EXN22_09685</name>
</gene>
<dbReference type="Gene3D" id="2.60.40.2070">
    <property type="match status" value="1"/>
</dbReference>
<dbReference type="Proteomes" id="UP000291130">
    <property type="component" value="Chromosome"/>
</dbReference>
<dbReference type="OrthoDB" id="6554712at2"/>
<dbReference type="InterPro" id="IPR025949">
    <property type="entry name" value="PapC-like_C"/>
</dbReference>
<evidence type="ECO:0000259" key="11">
    <source>
        <dbReference type="Pfam" id="PF13953"/>
    </source>
</evidence>
<evidence type="ECO:0000256" key="2">
    <source>
        <dbReference type="ARBA" id="ARBA00008064"/>
    </source>
</evidence>
<dbReference type="Pfam" id="PF00577">
    <property type="entry name" value="Usher"/>
    <property type="match status" value="1"/>
</dbReference>
<evidence type="ECO:0000256" key="1">
    <source>
        <dbReference type="ARBA" id="ARBA00004571"/>
    </source>
</evidence>
<keyword evidence="3 9" id="KW-0813">Transport</keyword>
<feature type="region of interest" description="Disordered" evidence="10">
    <location>
        <begin position="559"/>
        <end position="614"/>
    </location>
</feature>
<feature type="domain" description="PapC N-terminal" evidence="12">
    <location>
        <begin position="18"/>
        <end position="165"/>
    </location>
</feature>
<organism evidence="13 14">
    <name type="scientific">Pseudomonas tructae</name>
    <dbReference type="NCBI Taxonomy" id="2518644"/>
    <lineage>
        <taxon>Bacteria</taxon>
        <taxon>Pseudomonadati</taxon>
        <taxon>Pseudomonadota</taxon>
        <taxon>Gammaproteobacteria</taxon>
        <taxon>Pseudomonadales</taxon>
        <taxon>Pseudomonadaceae</taxon>
        <taxon>Pseudomonas</taxon>
    </lineage>
</organism>
<proteinExistence type="inferred from homology"/>
<dbReference type="PANTHER" id="PTHR30451:SF20">
    <property type="entry name" value="FIMBRIAE USHER"/>
    <property type="match status" value="1"/>
</dbReference>
<feature type="compositionally biased region" description="Low complexity" evidence="10">
    <location>
        <begin position="575"/>
        <end position="587"/>
    </location>
</feature>
<reference evidence="13 14" key="1">
    <citation type="submission" date="2019-02" db="EMBL/GenBank/DDBJ databases">
        <title>Complete genome sequence of Pseudomonas sp. SNU WT1 isolated from rainbow trout.</title>
        <authorList>
            <person name="Oh W.T."/>
            <person name="Park S.C."/>
        </authorList>
    </citation>
    <scope>NUCLEOTIDE SEQUENCE [LARGE SCALE GENOMIC DNA]</scope>
    <source>
        <strain evidence="13 14">SNU WT1</strain>
    </source>
</reference>
<dbReference type="RefSeq" id="WP_130263844.1">
    <property type="nucleotide sequence ID" value="NZ_CP035952.1"/>
</dbReference>
<dbReference type="KEGG" id="ptk:EXN22_09685"/>
<dbReference type="GO" id="GO:0015473">
    <property type="term" value="F:fimbrial usher porin activity"/>
    <property type="evidence" value="ECO:0007669"/>
    <property type="project" value="InterPro"/>
</dbReference>
<evidence type="ECO:0000256" key="3">
    <source>
        <dbReference type="ARBA" id="ARBA00022448"/>
    </source>
</evidence>
<evidence type="ECO:0000256" key="8">
    <source>
        <dbReference type="ARBA" id="ARBA00023237"/>
    </source>
</evidence>
<dbReference type="Gene3D" id="2.60.40.2610">
    <property type="entry name" value="Outer membrane usher protein FimD, plug domain"/>
    <property type="match status" value="1"/>
</dbReference>
<feature type="domain" description="PapC-like C-terminal" evidence="11">
    <location>
        <begin position="744"/>
        <end position="807"/>
    </location>
</feature>
<comment type="subcellular location">
    <subcellularLocation>
        <location evidence="1 9">Cell outer membrane</location>
        <topology evidence="1 9">Multi-pass membrane protein</topology>
    </subcellularLocation>
</comment>
<dbReference type="Pfam" id="PF13954">
    <property type="entry name" value="PapC_N"/>
    <property type="match status" value="1"/>
</dbReference>
<keyword evidence="7 9" id="KW-0472">Membrane</keyword>
<evidence type="ECO:0000313" key="14">
    <source>
        <dbReference type="Proteomes" id="UP000291130"/>
    </source>
</evidence>
<accession>A0A411MGH4</accession>
<evidence type="ECO:0000256" key="4">
    <source>
        <dbReference type="ARBA" id="ARBA00022452"/>
    </source>
</evidence>
<dbReference type="SUPFAM" id="SSF141729">
    <property type="entry name" value="FimD N-terminal domain-like"/>
    <property type="match status" value="1"/>
</dbReference>
<dbReference type="EMBL" id="CP035952">
    <property type="protein sequence ID" value="QBF25956.1"/>
    <property type="molecule type" value="Genomic_DNA"/>
</dbReference>
<evidence type="ECO:0000256" key="6">
    <source>
        <dbReference type="ARBA" id="ARBA00022729"/>
    </source>
</evidence>